<dbReference type="Proteomes" id="UP000549394">
    <property type="component" value="Unassembled WGS sequence"/>
</dbReference>
<reference evidence="3 4" key="1">
    <citation type="submission" date="2020-08" db="EMBL/GenBank/DDBJ databases">
        <authorList>
            <person name="Hejnol A."/>
        </authorList>
    </citation>
    <scope>NUCLEOTIDE SEQUENCE [LARGE SCALE GENOMIC DNA]</scope>
</reference>
<evidence type="ECO:0000313" key="3">
    <source>
        <dbReference type="EMBL" id="CAD5119917.1"/>
    </source>
</evidence>
<name>A0A7I8VVC4_9ANNE</name>
<dbReference type="GO" id="GO:0072487">
    <property type="term" value="C:MSL complex"/>
    <property type="evidence" value="ECO:0007669"/>
    <property type="project" value="InterPro"/>
</dbReference>
<feature type="coiled-coil region" evidence="1">
    <location>
        <begin position="37"/>
        <end position="71"/>
    </location>
</feature>
<gene>
    <name evidence="3" type="ORF">DGYR_LOCUS8093</name>
</gene>
<dbReference type="PANTHER" id="PTHR21656:SF2">
    <property type="entry name" value="MALE-SPECIFIC LETHAL 1 HOMOLOG"/>
    <property type="match status" value="1"/>
</dbReference>
<evidence type="ECO:0000313" key="4">
    <source>
        <dbReference type="Proteomes" id="UP000549394"/>
    </source>
</evidence>
<dbReference type="Gene3D" id="1.20.5.170">
    <property type="match status" value="1"/>
</dbReference>
<protein>
    <submittedName>
        <fullName evidence="3">DgyrCDS8496</fullName>
    </submittedName>
</protein>
<dbReference type="Gene3D" id="6.10.250.3170">
    <property type="match status" value="1"/>
</dbReference>
<dbReference type="EMBL" id="CAJFCJ010000011">
    <property type="protein sequence ID" value="CAD5119917.1"/>
    <property type="molecule type" value="Genomic_DNA"/>
</dbReference>
<proteinExistence type="predicted"/>
<dbReference type="PANTHER" id="PTHR21656">
    <property type="entry name" value="MALE-SPECIFIC LETHAL-1 PROTEIN"/>
    <property type="match status" value="1"/>
</dbReference>
<sequence length="282" mass="32803">MTELTTDTSEATKCQYNCNYYEEKKIKAILSAQADLIFAQQKELQSKNEQIQCLANENQQLKNKLLNFENKICGKHQEISKEKSDFDENLINFKFPFETTESASSESSNNFYNDVMGYLKRCESNYPSAETFTDADILRTEARIESVTNLTAGKLFNEVKLSGEIKVPRWRINGLSNCYTMEGIEDITDDSFIKRHLNLEIEEKRRKRWDSQRVRERRQVEHLKQVMSSSNLNQKKKTKLKSFLTEGSNVKYVEICETVPVTAFGESIPKFETKDFNLPKDF</sequence>
<feature type="domain" description="PEHE" evidence="2">
    <location>
        <begin position="164"/>
        <end position="280"/>
    </location>
</feature>
<dbReference type="AlphaFoldDB" id="A0A7I8VVC4"/>
<dbReference type="GO" id="GO:0003682">
    <property type="term" value="F:chromatin binding"/>
    <property type="evidence" value="ECO:0007669"/>
    <property type="project" value="TreeGrafter"/>
</dbReference>
<comment type="caution">
    <text evidence="3">The sequence shown here is derived from an EMBL/GenBank/DDBJ whole genome shotgun (WGS) entry which is preliminary data.</text>
</comment>
<dbReference type="InterPro" id="IPR029332">
    <property type="entry name" value="PEHE_dom"/>
</dbReference>
<evidence type="ECO:0000256" key="1">
    <source>
        <dbReference type="SAM" id="Coils"/>
    </source>
</evidence>
<organism evidence="3 4">
    <name type="scientific">Dimorphilus gyrociliatus</name>
    <dbReference type="NCBI Taxonomy" id="2664684"/>
    <lineage>
        <taxon>Eukaryota</taxon>
        <taxon>Metazoa</taxon>
        <taxon>Spiralia</taxon>
        <taxon>Lophotrochozoa</taxon>
        <taxon>Annelida</taxon>
        <taxon>Polychaeta</taxon>
        <taxon>Polychaeta incertae sedis</taxon>
        <taxon>Dinophilidae</taxon>
        <taxon>Dimorphilus</taxon>
    </lineage>
</organism>
<keyword evidence="4" id="KW-1185">Reference proteome</keyword>
<dbReference type="SMART" id="SM01300">
    <property type="entry name" value="PEHE"/>
    <property type="match status" value="1"/>
</dbReference>
<dbReference type="Pfam" id="PF15275">
    <property type="entry name" value="PEHE"/>
    <property type="match status" value="1"/>
</dbReference>
<accession>A0A7I8VVC4</accession>
<dbReference type="OrthoDB" id="6022555at2759"/>
<dbReference type="PROSITE" id="PS52052">
    <property type="entry name" value="PEHE"/>
    <property type="match status" value="1"/>
</dbReference>
<keyword evidence="1" id="KW-0175">Coiled coil</keyword>
<evidence type="ECO:0000259" key="2">
    <source>
        <dbReference type="PROSITE" id="PS52052"/>
    </source>
</evidence>
<dbReference type="InterPro" id="IPR026711">
    <property type="entry name" value="Msl-1"/>
</dbReference>